<proteinExistence type="predicted"/>
<feature type="transmembrane region" description="Helical" evidence="1">
    <location>
        <begin position="75"/>
        <end position="95"/>
    </location>
</feature>
<reference evidence="2 3" key="1">
    <citation type="submission" date="2021-08" db="EMBL/GenBank/DDBJ databases">
        <title>Comparative Genomics Analysis of the Genus Qipengyuania Reveals Extensive Genetic Diversity and Metabolic Versatility, Including the Description of Fifteen Novel Species.</title>
        <authorList>
            <person name="Liu Y."/>
        </authorList>
    </citation>
    <scope>NUCLEOTIDE SEQUENCE [LARGE SCALE GENOMIC DNA]</scope>
    <source>
        <strain evidence="2 3">1NDH1</strain>
    </source>
</reference>
<dbReference type="EMBL" id="CP081294">
    <property type="protein sequence ID" value="QZD95905.1"/>
    <property type="molecule type" value="Genomic_DNA"/>
</dbReference>
<sequence>MTHVEVGTVSEAGLSRAAQLWALAAAIPFLLSLALLGMAFSRQVLLAFAIGWPLVQLFGYSGALKRSGGQIDHPLVKAQVVLHWMMLVILIGIFARVL</sequence>
<keyword evidence="1" id="KW-0472">Membrane</keyword>
<accession>A0ABX9A3T6</accession>
<keyword evidence="1" id="KW-1133">Transmembrane helix</keyword>
<evidence type="ECO:0000313" key="3">
    <source>
        <dbReference type="Proteomes" id="UP000824321"/>
    </source>
</evidence>
<gene>
    <name evidence="2" type="ORF">K3136_04115</name>
</gene>
<keyword evidence="1" id="KW-0812">Transmembrane</keyword>
<organism evidence="2 3">
    <name type="scientific">Qipengyuania gelatinilytica</name>
    <dbReference type="NCBI Taxonomy" id="2867231"/>
    <lineage>
        <taxon>Bacteria</taxon>
        <taxon>Pseudomonadati</taxon>
        <taxon>Pseudomonadota</taxon>
        <taxon>Alphaproteobacteria</taxon>
        <taxon>Sphingomonadales</taxon>
        <taxon>Erythrobacteraceae</taxon>
        <taxon>Qipengyuania</taxon>
    </lineage>
</organism>
<feature type="transmembrane region" description="Helical" evidence="1">
    <location>
        <begin position="44"/>
        <end position="63"/>
    </location>
</feature>
<evidence type="ECO:0000313" key="2">
    <source>
        <dbReference type="EMBL" id="QZD95905.1"/>
    </source>
</evidence>
<keyword evidence="3" id="KW-1185">Reference proteome</keyword>
<dbReference type="RefSeq" id="WP_221431631.1">
    <property type="nucleotide sequence ID" value="NZ_CP081294.1"/>
</dbReference>
<feature type="transmembrane region" description="Helical" evidence="1">
    <location>
        <begin position="20"/>
        <end position="37"/>
    </location>
</feature>
<name>A0ABX9A3T6_9SPHN</name>
<evidence type="ECO:0000256" key="1">
    <source>
        <dbReference type="SAM" id="Phobius"/>
    </source>
</evidence>
<protein>
    <submittedName>
        <fullName evidence="2">Pyridoxal phosphate biosynthetic protein</fullName>
    </submittedName>
</protein>
<dbReference type="Proteomes" id="UP000824321">
    <property type="component" value="Chromosome"/>
</dbReference>